<feature type="repeat" description="WD" evidence="11">
    <location>
        <begin position="168"/>
        <end position="209"/>
    </location>
</feature>
<feature type="region of interest" description="Disordered" evidence="13">
    <location>
        <begin position="382"/>
        <end position="453"/>
    </location>
</feature>
<dbReference type="InterPro" id="IPR031120">
    <property type="entry name" value="HIR1-like"/>
</dbReference>
<evidence type="ECO:0000256" key="7">
    <source>
        <dbReference type="ARBA" id="ARBA00022853"/>
    </source>
</evidence>
<evidence type="ECO:0000259" key="14">
    <source>
        <dbReference type="Pfam" id="PF07569"/>
    </source>
</evidence>
<keyword evidence="10 12" id="KW-0539">Nucleus</keyword>
<dbReference type="PROSITE" id="PS50294">
    <property type="entry name" value="WD_REPEATS_REGION"/>
    <property type="match status" value="4"/>
</dbReference>
<feature type="repeat" description="WD" evidence="11">
    <location>
        <begin position="14"/>
        <end position="46"/>
    </location>
</feature>
<dbReference type="PANTHER" id="PTHR13831:SF0">
    <property type="entry name" value="PROTEIN HIRA"/>
    <property type="match status" value="1"/>
</dbReference>
<sequence length="854" mass="93964">MRLTRPNWVKHTDDKDRRSPIFSISVHPDGTRLATGGLDKKVKIWSTLPILDKETDENEANHKLLCTMSSHTGSVLAVRWAHHGRFLASGSDDTVIVIWGIDPDGGGRVFGSDEVNVENWKALTRLVGHTADIIDLAWSRDDSMMASVGLDKLVWIWDGQSFDRLRKIDLHGDFVKGVCWDPVGNFLATQSDDKTVKIWDTANWNLVHSVSAPFKNSPKSTFFRRLSWSPDGAFIAASNAMNGPVFVAAVIEREGWNADISFVGHGNTIQVAAFNPRLFFREGDDPGRATASCMLALGADDFSISIWRNTLHKPVVVLADVFNRPLLDLCWATDGHQLYGCSADGTICAISFDDAELPELAEIEKTELVLNEYGYKPVRKSVPRPIQSQTPVNGFGPQPSGSHVNVIQPRKGKSKAQSLTSQKRRVELGGFGPPADSHDAFSSGQLQPLGSGQDHTARMFEDAHAAFGDNSAGPSNLGQKRKASLSNDDHRQYKGRTMGSSRSDVDVKEIRAPRVVVSGDGSRGRTLPVPRVQTLLRVKSTYDESLYLEAENSEDAKGKTRVALSQDGQNQWLDFMPGPVIAMVLSESFCAVGCEDGMVMVYSPAGRHIKLDSSIAEMTGNRDKLFVITASCTCHILDVKSGKSLFPPVSMSHLLGDHNISSISVRPHGVPIITTSHPCAYAYDTMRDAWTPLTSSWWLESSPLADRRSRPGPSGPLADIEGEVSRLWKGNQISEGEKPEWWDVALELGHLESKVRAAELLQSKEEYKFWLIRVAGILGREGFRARAEELIKDLLGPLYSHPGRDAWVSTVIGLQRRDLLKQVLTTFAQSTSLSGLAQHYQGIMKEIAAEASEL</sequence>
<dbReference type="OrthoDB" id="1741719at2759"/>
<dbReference type="Pfam" id="PF07569">
    <property type="entry name" value="Hira"/>
    <property type="match status" value="1"/>
</dbReference>
<feature type="compositionally biased region" description="Polar residues" evidence="13">
    <location>
        <begin position="440"/>
        <end position="453"/>
    </location>
</feature>
<name>A0A1Y1URS3_9TREE</name>
<evidence type="ECO:0000256" key="10">
    <source>
        <dbReference type="ARBA" id="ARBA00023242"/>
    </source>
</evidence>
<dbReference type="InterPro" id="IPR055410">
    <property type="entry name" value="Beta-prop_CAF1B_HIR1"/>
</dbReference>
<comment type="caution">
    <text evidence="16">The sequence shown here is derived from an EMBL/GenBank/DDBJ whole genome shotgun (WGS) entry which is preliminary data.</text>
</comment>
<evidence type="ECO:0000256" key="2">
    <source>
        <dbReference type="ARBA" id="ARBA00004123"/>
    </source>
</evidence>
<dbReference type="Proteomes" id="UP000193218">
    <property type="component" value="Unassembled WGS sequence"/>
</dbReference>
<dbReference type="InterPro" id="IPR011494">
    <property type="entry name" value="HIRA-like_C"/>
</dbReference>
<dbReference type="InterPro" id="IPR001680">
    <property type="entry name" value="WD40_rpt"/>
</dbReference>
<dbReference type="GO" id="GO:0006338">
    <property type="term" value="P:chromatin remodeling"/>
    <property type="evidence" value="ECO:0007669"/>
    <property type="project" value="InterPro"/>
</dbReference>
<accession>A0A1Y1URS3</accession>
<keyword evidence="7 12" id="KW-0156">Chromatin regulator</keyword>
<gene>
    <name evidence="16" type="ORF">BD324DRAFT_647664</name>
</gene>
<proteinExistence type="inferred from homology"/>
<dbReference type="FunCoup" id="A0A1Y1URS3">
    <property type="interactions" value="351"/>
</dbReference>
<keyword evidence="5 11" id="KW-0853">WD repeat</keyword>
<evidence type="ECO:0000313" key="17">
    <source>
        <dbReference type="Proteomes" id="UP000193218"/>
    </source>
</evidence>
<evidence type="ECO:0000313" key="16">
    <source>
        <dbReference type="EMBL" id="ORX40750.1"/>
    </source>
</evidence>
<evidence type="ECO:0000256" key="4">
    <source>
        <dbReference type="ARBA" id="ARBA00022491"/>
    </source>
</evidence>
<evidence type="ECO:0000256" key="9">
    <source>
        <dbReference type="ARBA" id="ARBA00023163"/>
    </source>
</evidence>
<comment type="similarity">
    <text evidence="3 12">Belongs to the WD repeat HIR1 family.</text>
</comment>
<dbReference type="GO" id="GO:0031491">
    <property type="term" value="F:nucleosome binding"/>
    <property type="evidence" value="ECO:0007669"/>
    <property type="project" value="TreeGrafter"/>
</dbReference>
<evidence type="ECO:0000256" key="11">
    <source>
        <dbReference type="PROSITE-ProRule" id="PRU00221"/>
    </source>
</evidence>
<dbReference type="GeneID" id="33559506"/>
<evidence type="ECO:0000256" key="8">
    <source>
        <dbReference type="ARBA" id="ARBA00023015"/>
    </source>
</evidence>
<comment type="function">
    <text evidence="1 12">Required for replication-independent chromatin assembly and for the periodic repression of histone gene transcription during the cell cycle.</text>
</comment>
<feature type="repeat" description="WD" evidence="11">
    <location>
        <begin position="126"/>
        <end position="167"/>
    </location>
</feature>
<dbReference type="InterPro" id="IPR036322">
    <property type="entry name" value="WD40_repeat_dom_sf"/>
</dbReference>
<reference evidence="16 17" key="1">
    <citation type="submission" date="2017-03" db="EMBL/GenBank/DDBJ databases">
        <title>Widespread Adenine N6-methylation of Active Genes in Fungi.</title>
        <authorList>
            <consortium name="DOE Joint Genome Institute"/>
            <person name="Mondo S.J."/>
            <person name="Dannebaum R.O."/>
            <person name="Kuo R.C."/>
            <person name="Louie K.B."/>
            <person name="Bewick A.J."/>
            <person name="Labutti K."/>
            <person name="Haridas S."/>
            <person name="Kuo A."/>
            <person name="Salamov A."/>
            <person name="Ahrendt S.R."/>
            <person name="Lau R."/>
            <person name="Bowen B.P."/>
            <person name="Lipzen A."/>
            <person name="Sullivan W."/>
            <person name="Andreopoulos W.B."/>
            <person name="Clum A."/>
            <person name="Lindquist E."/>
            <person name="Daum C."/>
            <person name="Northen T.R."/>
            <person name="Ramamoorthy G."/>
            <person name="Schmitz R.J."/>
            <person name="Gryganskyi A."/>
            <person name="Culley D."/>
            <person name="Magnuson J."/>
            <person name="James T.Y."/>
            <person name="O'Malley M.A."/>
            <person name="Stajich J.E."/>
            <person name="Spatafora J.W."/>
            <person name="Visel A."/>
            <person name="Grigoriev I.V."/>
        </authorList>
    </citation>
    <scope>NUCLEOTIDE SEQUENCE [LARGE SCALE GENOMIC DNA]</scope>
    <source>
        <strain evidence="16 17">NRRL Y-17943</strain>
    </source>
</reference>
<dbReference type="EMBL" id="NBSH01000001">
    <property type="protein sequence ID" value="ORX40750.1"/>
    <property type="molecule type" value="Genomic_DNA"/>
</dbReference>
<feature type="domain" description="CAF1B/HIR1 beta-propeller" evidence="15">
    <location>
        <begin position="17"/>
        <end position="357"/>
    </location>
</feature>
<keyword evidence="17" id="KW-1185">Reference proteome</keyword>
<feature type="domain" description="Protein HIRA-like C-terminal" evidence="14">
    <location>
        <begin position="609"/>
        <end position="794"/>
    </location>
</feature>
<dbReference type="GO" id="GO:0006355">
    <property type="term" value="P:regulation of DNA-templated transcription"/>
    <property type="evidence" value="ECO:0007669"/>
    <property type="project" value="InterPro"/>
</dbReference>
<dbReference type="InterPro" id="IPR015943">
    <property type="entry name" value="WD40/YVTN_repeat-like_dom_sf"/>
</dbReference>
<protein>
    <recommendedName>
        <fullName evidence="12">Protein HIR</fullName>
    </recommendedName>
</protein>
<dbReference type="GO" id="GO:0000417">
    <property type="term" value="C:HIR complex"/>
    <property type="evidence" value="ECO:0007669"/>
    <property type="project" value="TreeGrafter"/>
</dbReference>
<dbReference type="InParanoid" id="A0A1Y1URS3"/>
<feature type="region of interest" description="Disordered" evidence="13">
    <location>
        <begin position="466"/>
        <end position="504"/>
    </location>
</feature>
<dbReference type="FunFam" id="2.130.10.10:FF:000701">
    <property type="entry name" value="Protein HIR"/>
    <property type="match status" value="1"/>
</dbReference>
<feature type="repeat" description="WD" evidence="11">
    <location>
        <begin position="68"/>
        <end position="102"/>
    </location>
</feature>
<dbReference type="STRING" id="4999.A0A1Y1URS3"/>
<evidence type="ECO:0000259" key="15">
    <source>
        <dbReference type="Pfam" id="PF24105"/>
    </source>
</evidence>
<evidence type="ECO:0000256" key="3">
    <source>
        <dbReference type="ARBA" id="ARBA00007306"/>
    </source>
</evidence>
<dbReference type="SMART" id="SM00320">
    <property type="entry name" value="WD40"/>
    <property type="match status" value="7"/>
</dbReference>
<evidence type="ECO:0000256" key="6">
    <source>
        <dbReference type="ARBA" id="ARBA00022737"/>
    </source>
</evidence>
<dbReference type="GO" id="GO:0006351">
    <property type="term" value="P:DNA-templated transcription"/>
    <property type="evidence" value="ECO:0007669"/>
    <property type="project" value="InterPro"/>
</dbReference>
<dbReference type="FunFam" id="2.130.10.10:FF:000921">
    <property type="entry name" value="Protein HIR"/>
    <property type="match status" value="1"/>
</dbReference>
<keyword evidence="4 12" id="KW-0678">Repressor</keyword>
<dbReference type="RefSeq" id="XP_021874429.1">
    <property type="nucleotide sequence ID" value="XM_022017697.1"/>
</dbReference>
<dbReference type="AlphaFoldDB" id="A0A1Y1URS3"/>
<comment type="subcellular location">
    <subcellularLocation>
        <location evidence="2 12">Nucleus</location>
    </subcellularLocation>
</comment>
<dbReference type="GO" id="GO:0005634">
    <property type="term" value="C:nucleus"/>
    <property type="evidence" value="ECO:0007669"/>
    <property type="project" value="UniProtKB-SubCell"/>
</dbReference>
<dbReference type="Gene3D" id="2.130.10.10">
    <property type="entry name" value="YVTN repeat-like/Quinoprotein amine dehydrogenase"/>
    <property type="match status" value="2"/>
</dbReference>
<dbReference type="GO" id="GO:0000785">
    <property type="term" value="C:chromatin"/>
    <property type="evidence" value="ECO:0007669"/>
    <property type="project" value="TreeGrafter"/>
</dbReference>
<organism evidence="16 17">
    <name type="scientific">Kockovaella imperatae</name>
    <dbReference type="NCBI Taxonomy" id="4999"/>
    <lineage>
        <taxon>Eukaryota</taxon>
        <taxon>Fungi</taxon>
        <taxon>Dikarya</taxon>
        <taxon>Basidiomycota</taxon>
        <taxon>Agaricomycotina</taxon>
        <taxon>Tremellomycetes</taxon>
        <taxon>Tremellales</taxon>
        <taxon>Cuniculitremaceae</taxon>
        <taxon>Kockovaella</taxon>
    </lineage>
</organism>
<dbReference type="Pfam" id="PF24105">
    <property type="entry name" value="Beta-prop_CAF1B_HIR1"/>
    <property type="match status" value="1"/>
</dbReference>
<evidence type="ECO:0000256" key="13">
    <source>
        <dbReference type="SAM" id="MobiDB-lite"/>
    </source>
</evidence>
<dbReference type="PANTHER" id="PTHR13831">
    <property type="entry name" value="MEMBER OF THE HIR1 FAMILY OF WD-REPEAT PROTEINS"/>
    <property type="match status" value="1"/>
</dbReference>
<evidence type="ECO:0000256" key="1">
    <source>
        <dbReference type="ARBA" id="ARBA00002677"/>
    </source>
</evidence>
<dbReference type="PROSITE" id="PS50082">
    <property type="entry name" value="WD_REPEATS_2"/>
    <property type="match status" value="4"/>
</dbReference>
<keyword evidence="9 12" id="KW-0804">Transcription</keyword>
<evidence type="ECO:0000256" key="5">
    <source>
        <dbReference type="ARBA" id="ARBA00022574"/>
    </source>
</evidence>
<evidence type="ECO:0000256" key="12">
    <source>
        <dbReference type="RuleBase" id="RU364014"/>
    </source>
</evidence>
<keyword evidence="8 12" id="KW-0805">Transcription regulation</keyword>
<keyword evidence="6 12" id="KW-0677">Repeat</keyword>
<dbReference type="SUPFAM" id="SSF50978">
    <property type="entry name" value="WD40 repeat-like"/>
    <property type="match status" value="2"/>
</dbReference>
<dbReference type="CDD" id="cd00200">
    <property type="entry name" value="WD40"/>
    <property type="match status" value="1"/>
</dbReference>